<keyword evidence="8" id="KW-1185">Reference proteome</keyword>
<dbReference type="GO" id="GO:0042147">
    <property type="term" value="P:retrograde transport, endosome to Golgi"/>
    <property type="evidence" value="ECO:0007669"/>
    <property type="project" value="InterPro"/>
</dbReference>
<feature type="compositionally biased region" description="Polar residues" evidence="4">
    <location>
        <begin position="1123"/>
        <end position="1137"/>
    </location>
</feature>
<dbReference type="InterPro" id="IPR019514">
    <property type="entry name" value="Syndetin_C"/>
</dbReference>
<feature type="region of interest" description="Disordered" evidence="4">
    <location>
        <begin position="40"/>
        <end position="69"/>
    </location>
</feature>
<accession>A0A5J4YZK2</accession>
<dbReference type="OrthoDB" id="10263345at2759"/>
<dbReference type="GO" id="GO:0015031">
    <property type="term" value="P:protein transport"/>
    <property type="evidence" value="ECO:0007669"/>
    <property type="project" value="UniProtKB-KW"/>
</dbReference>
<evidence type="ECO:0000313" key="8">
    <source>
        <dbReference type="Proteomes" id="UP000324585"/>
    </source>
</evidence>
<dbReference type="InterPro" id="IPR040047">
    <property type="entry name" value="VPS50"/>
</dbReference>
<evidence type="ECO:0000259" key="6">
    <source>
        <dbReference type="Pfam" id="PF10475"/>
    </source>
</evidence>
<protein>
    <submittedName>
        <fullName evidence="7">Syndetin</fullName>
    </submittedName>
</protein>
<dbReference type="GO" id="GO:0000149">
    <property type="term" value="F:SNARE binding"/>
    <property type="evidence" value="ECO:0007669"/>
    <property type="project" value="TreeGrafter"/>
</dbReference>
<dbReference type="Proteomes" id="UP000324585">
    <property type="component" value="Unassembled WGS sequence"/>
</dbReference>
<keyword evidence="1" id="KW-0813">Transport</keyword>
<dbReference type="OMA" id="WRESESM"/>
<feature type="compositionally biased region" description="Polar residues" evidence="4">
    <location>
        <begin position="1084"/>
        <end position="1095"/>
    </location>
</feature>
<feature type="compositionally biased region" description="Acidic residues" evidence="4">
    <location>
        <begin position="1346"/>
        <end position="1355"/>
    </location>
</feature>
<dbReference type="GO" id="GO:0005829">
    <property type="term" value="C:cytosol"/>
    <property type="evidence" value="ECO:0007669"/>
    <property type="project" value="GOC"/>
</dbReference>
<organism evidence="7 8">
    <name type="scientific">Porphyridium purpureum</name>
    <name type="common">Red alga</name>
    <name type="synonym">Porphyridium cruentum</name>
    <dbReference type="NCBI Taxonomy" id="35688"/>
    <lineage>
        <taxon>Eukaryota</taxon>
        <taxon>Rhodophyta</taxon>
        <taxon>Bangiophyceae</taxon>
        <taxon>Porphyridiales</taxon>
        <taxon>Porphyridiaceae</taxon>
        <taxon>Porphyridium</taxon>
    </lineage>
</organism>
<feature type="compositionally biased region" description="Polar residues" evidence="4">
    <location>
        <begin position="1327"/>
        <end position="1337"/>
    </location>
</feature>
<evidence type="ECO:0000256" key="3">
    <source>
        <dbReference type="ARBA" id="ARBA00023054"/>
    </source>
</evidence>
<feature type="region of interest" description="Disordered" evidence="4">
    <location>
        <begin position="1267"/>
        <end position="1355"/>
    </location>
</feature>
<feature type="compositionally biased region" description="Low complexity" evidence="4">
    <location>
        <begin position="51"/>
        <end position="66"/>
    </location>
</feature>
<feature type="region of interest" description="Disordered" evidence="4">
    <location>
        <begin position="1056"/>
        <end position="1142"/>
    </location>
</feature>
<reference evidence="8" key="1">
    <citation type="journal article" date="2019" name="Nat. Commun.">
        <title>Expansion of phycobilisome linker gene families in mesophilic red algae.</title>
        <authorList>
            <person name="Lee J."/>
            <person name="Kim D."/>
            <person name="Bhattacharya D."/>
            <person name="Yoon H.S."/>
        </authorList>
    </citation>
    <scope>NUCLEOTIDE SEQUENCE [LARGE SCALE GENOMIC DNA]</scope>
    <source>
        <strain evidence="8">CCMP 1328</strain>
    </source>
</reference>
<sequence length="1355" mass="148316">MYFDEVYRRTVLQPQVGCRGRRSHNGQAIQVGTRRLDACRDNSAMRGRGVSSSASASASSASASAPPARPKLLLSEAEIRAFLDTLHPALRGEDTPALAAAEELASQSSQYSLSGPVDARSALSEFDALQYAAGLFFRVSSSGDGLAPIPPHRIEEVLDLEERMRRSYELMEANMAKQLTEEHATFFGAVTHTAQLHTALRAAVSNVAHARVNMEGAVKRASASGKEFQRIQRQKQFLLDVQNAVQTMRKLLALQSDAERELQRGNYTAALTNCKAYERTLNGFEASCTTLPRKDNNGSQDLLPHTRNGPLAQIRILKTANENISRISVEALACMHAGVRSLCTNFDEIEYAKLFASYNELHSTEDLMTRLVQEFTSEAREANASCAAQIQRDRNTDVVALILALARRLLSLMLSYRSMYIFHTQRTQGVPFDASSVSGQDHQEQHVFCAAALRSASLELSDTVQSHTLELLRSAEQQLKALRPLTIMQVYLLQRRLVAFCILFEDLNLSLGADGSSHNEPQSVLDQRVCDSAVVRQLTQIAEASFEHSHKQNMELMRVMLRNESWQRCDVQVADIVSLGECMRSWNEESEQLWDRQVFLDVALLTSAIEKCDVSVLSEGVVSLNVSSETVNHRGPHIEVGDISQEPTSWKVPPDLTSNAIAVEDIEWAGSRAFTPSSLAAFRWITKYIQVGRSFPVLALQIAEAIADLFLQYVFHVSELCACRRPKFAYWREIAPRLGLVPREEPSRKLLDHFLEPMHRVILSQVRNRYLFAASGKESGKGATKNSGAASPGVVGALRELSLGEICTAVESMWTLAALTEPLLPSLQGRIASKAVKSQAVRLFSSALNVASPIRTSVYAMICRDIIGTEWVISLISRESKFSVVSSDPTVVAGAAQPSEFVEHVLAACKASALSELHRYKVPTESKELLSFQLCLGVMDTVLEGYSEVQCSSEGRAQMLFDNECLAVGLSDITGLTPVPGLDKANAFVRAHLMQLDQFLLWVAHDAAPLGFNLIQVLTIARNGYGKEVPADKQGELVLAVKRVFESGRADKVPKFLLERPPPVMEKQTPRAPRGSRDEASLPVNGSKTSSQRAAISTEAVLSPVSKQAQVTVHSASTRKEQPTQAHLQSRDQNSGTLARPSKVDAAVTDLCLDLDAPKLSPAQGEDSIGRPDVSDFNPARTHELVQPMKVENSVNLPLTPGAARSERVDACLSTDLSSDMKAISEEVLPPPLHLVNESREVLSDSEGGDVTKGSGTSFVATELDSHLANEDHGQRDSEDIQETTALEPRADETVARSQVLPVEASTPRLEAQEDHHALANLESRPTHGSGSNTPSWTAFAIKEAESDDTDASNT</sequence>
<dbReference type="Pfam" id="PF10474">
    <property type="entry name" value="Syndetin_C"/>
    <property type="match status" value="1"/>
</dbReference>
<evidence type="ECO:0000256" key="2">
    <source>
        <dbReference type="ARBA" id="ARBA00022927"/>
    </source>
</evidence>
<dbReference type="PANTHER" id="PTHR13258:SF0">
    <property type="entry name" value="SYNDETIN"/>
    <property type="match status" value="1"/>
</dbReference>
<feature type="domain" description="Syndetin C-terminal" evidence="5">
    <location>
        <begin position="803"/>
        <end position="1006"/>
    </location>
</feature>
<feature type="compositionally biased region" description="Polar residues" evidence="4">
    <location>
        <begin position="1105"/>
        <end position="1116"/>
    </location>
</feature>
<dbReference type="GO" id="GO:1990745">
    <property type="term" value="C:EARP complex"/>
    <property type="evidence" value="ECO:0007669"/>
    <property type="project" value="InterPro"/>
</dbReference>
<gene>
    <name evidence="7" type="ORF">FVE85_0810</name>
</gene>
<proteinExistence type="predicted"/>
<evidence type="ECO:0000256" key="4">
    <source>
        <dbReference type="SAM" id="MobiDB-lite"/>
    </source>
</evidence>
<dbReference type="PANTHER" id="PTHR13258">
    <property type="entry name" value="SYNDETIN"/>
    <property type="match status" value="1"/>
</dbReference>
<dbReference type="Pfam" id="PF10475">
    <property type="entry name" value="Vps54_N"/>
    <property type="match status" value="1"/>
</dbReference>
<comment type="caution">
    <text evidence="7">The sequence shown here is derived from an EMBL/GenBank/DDBJ whole genome shotgun (WGS) entry which is preliminary data.</text>
</comment>
<feature type="compositionally biased region" description="Basic and acidic residues" evidence="4">
    <location>
        <begin position="1267"/>
        <end position="1279"/>
    </location>
</feature>
<evidence type="ECO:0000259" key="5">
    <source>
        <dbReference type="Pfam" id="PF10474"/>
    </source>
</evidence>
<name>A0A5J4YZK2_PORPP</name>
<dbReference type="GO" id="GO:0032456">
    <property type="term" value="P:endocytic recycling"/>
    <property type="evidence" value="ECO:0007669"/>
    <property type="project" value="InterPro"/>
</dbReference>
<evidence type="ECO:0000313" key="7">
    <source>
        <dbReference type="EMBL" id="KAA8497081.1"/>
    </source>
</evidence>
<evidence type="ECO:0000256" key="1">
    <source>
        <dbReference type="ARBA" id="ARBA00022448"/>
    </source>
</evidence>
<feature type="domain" description="Vacuolar protein sorting-associated protein 54 N-terminal" evidence="6">
    <location>
        <begin position="156"/>
        <end position="285"/>
    </location>
</feature>
<keyword evidence="3" id="KW-0175">Coiled coil</keyword>
<dbReference type="InterPro" id="IPR019515">
    <property type="entry name" value="VPS54_N"/>
</dbReference>
<dbReference type="EMBL" id="VRMN01000002">
    <property type="protein sequence ID" value="KAA8497081.1"/>
    <property type="molecule type" value="Genomic_DNA"/>
</dbReference>
<keyword evidence="2" id="KW-0653">Protein transport</keyword>